<gene>
    <name evidence="2" type="ORF">Adt_39222</name>
</gene>
<protein>
    <submittedName>
        <fullName evidence="2">Ribonuclease H</fullName>
    </submittedName>
</protein>
<sequence length="354" mass="39396">MTGRSKITCGELSKGKQPQTTSVDVKVLRKELTFPISNIPKLALPDQLVTIPETSKVSTSIPSIEKLCISNSSKQNMPHVKEVEDPKQTFKGHYNPLVKKLFENAGFGKGELRKLGHLDVVLLDGRVPSDSGGSFIAQPKYGLGYDPGLPRKIKVKKVSSNPIMIQIYETVEDKLKESRPSVFDRIQSENVRVSVFERQERETSTIVNLRGRMSVFQRLSGDSSTSVQVDKDAQASSESSQRQSIFSRLGVKTSNSCLKPQQSRKKNKNQITVPFQKNGEDKEDVSINHIAFEEASKSDSEFENSTTINEPELAPPTFEEGGQATVDDLKQLNLITEEDMIPVFVCALLNKKRI</sequence>
<comment type="caution">
    <text evidence="2">The sequence shown here is derived from an EMBL/GenBank/DDBJ whole genome shotgun (WGS) entry which is preliminary data.</text>
</comment>
<dbReference type="AlphaFoldDB" id="A0ABD1Q8P1"/>
<proteinExistence type="predicted"/>
<dbReference type="EMBL" id="JBFOLK010000012">
    <property type="protein sequence ID" value="KAL2471086.1"/>
    <property type="molecule type" value="Genomic_DNA"/>
</dbReference>
<evidence type="ECO:0000256" key="1">
    <source>
        <dbReference type="SAM" id="MobiDB-lite"/>
    </source>
</evidence>
<feature type="region of interest" description="Disordered" evidence="1">
    <location>
        <begin position="220"/>
        <end position="245"/>
    </location>
</feature>
<dbReference type="Proteomes" id="UP001604336">
    <property type="component" value="Unassembled WGS sequence"/>
</dbReference>
<reference evidence="3" key="1">
    <citation type="submission" date="2024-07" db="EMBL/GenBank/DDBJ databases">
        <title>Two chromosome-level genome assemblies of Korean endemic species Abeliophyllum distichum and Forsythia ovata (Oleaceae).</title>
        <authorList>
            <person name="Jang H."/>
        </authorList>
    </citation>
    <scope>NUCLEOTIDE SEQUENCE [LARGE SCALE GENOMIC DNA]</scope>
</reference>
<organism evidence="2 3">
    <name type="scientific">Abeliophyllum distichum</name>
    <dbReference type="NCBI Taxonomy" id="126358"/>
    <lineage>
        <taxon>Eukaryota</taxon>
        <taxon>Viridiplantae</taxon>
        <taxon>Streptophyta</taxon>
        <taxon>Embryophyta</taxon>
        <taxon>Tracheophyta</taxon>
        <taxon>Spermatophyta</taxon>
        <taxon>Magnoliopsida</taxon>
        <taxon>eudicotyledons</taxon>
        <taxon>Gunneridae</taxon>
        <taxon>Pentapetalae</taxon>
        <taxon>asterids</taxon>
        <taxon>lamiids</taxon>
        <taxon>Lamiales</taxon>
        <taxon>Oleaceae</taxon>
        <taxon>Forsythieae</taxon>
        <taxon>Abeliophyllum</taxon>
    </lineage>
</organism>
<accession>A0ABD1Q8P1</accession>
<name>A0ABD1Q8P1_9LAMI</name>
<evidence type="ECO:0000313" key="3">
    <source>
        <dbReference type="Proteomes" id="UP001604336"/>
    </source>
</evidence>
<feature type="compositionally biased region" description="Low complexity" evidence="1">
    <location>
        <begin position="234"/>
        <end position="245"/>
    </location>
</feature>
<keyword evidence="3" id="KW-1185">Reference proteome</keyword>
<evidence type="ECO:0000313" key="2">
    <source>
        <dbReference type="EMBL" id="KAL2471086.1"/>
    </source>
</evidence>
<feature type="region of interest" description="Disordered" evidence="1">
    <location>
        <begin position="296"/>
        <end position="316"/>
    </location>
</feature>
<feature type="region of interest" description="Disordered" evidence="1">
    <location>
        <begin position="1"/>
        <end position="20"/>
    </location>
</feature>